<feature type="compositionally biased region" description="Basic and acidic residues" evidence="8">
    <location>
        <begin position="151"/>
        <end position="172"/>
    </location>
</feature>
<keyword evidence="5 7" id="KW-0539">Nucleus</keyword>
<feature type="compositionally biased region" description="Acidic residues" evidence="8">
    <location>
        <begin position="237"/>
        <end position="260"/>
    </location>
</feature>
<keyword evidence="3 7" id="KW-0227">DNA damage</keyword>
<evidence type="ECO:0000313" key="10">
    <source>
        <dbReference type="EMBL" id="KAL2038714.1"/>
    </source>
</evidence>
<evidence type="ECO:0000256" key="5">
    <source>
        <dbReference type="ARBA" id="ARBA00023242"/>
    </source>
</evidence>
<evidence type="ECO:0000256" key="2">
    <source>
        <dbReference type="ARBA" id="ARBA00006075"/>
    </source>
</evidence>
<reference evidence="10 11" key="1">
    <citation type="submission" date="2024-09" db="EMBL/GenBank/DDBJ databases">
        <title>Rethinking Asexuality: The Enigmatic Case of Functional Sexual Genes in Lepraria (Stereocaulaceae).</title>
        <authorList>
            <person name="Doellman M."/>
            <person name="Sun Y."/>
            <person name="Barcenas-Pena A."/>
            <person name="Lumbsch H.T."/>
            <person name="Grewe F."/>
        </authorList>
    </citation>
    <scope>NUCLEOTIDE SEQUENCE [LARGE SCALE GENOMIC DNA]</scope>
    <source>
        <strain evidence="10 11">Mercado 3170</strain>
    </source>
</reference>
<keyword evidence="11" id="KW-1185">Reference proteome</keyword>
<keyword evidence="6 7" id="KW-0131">Cell cycle</keyword>
<comment type="similarity">
    <text evidence="2 7">Belongs to the CSM3 family.</text>
</comment>
<feature type="compositionally biased region" description="Basic and acidic residues" evidence="8">
    <location>
        <begin position="217"/>
        <end position="231"/>
    </location>
</feature>
<dbReference type="Proteomes" id="UP001590950">
    <property type="component" value="Unassembled WGS sequence"/>
</dbReference>
<dbReference type="InterPro" id="IPR040038">
    <property type="entry name" value="TIPIN/Csm3/Swi3"/>
</dbReference>
<sequence>MAATDMGAQNVAPADDLDDLFDYDIGDVFRDVDTNMDVSVRQKPVEKADGEENIVGLGIDEEIKVTRKRAPVPKLDENRLLSQAGIPKLRRITKERVKFRGKGHEYSDVARLLKVYQLWLDDLYPRAKFADGLAIIEKLGHTKRMQTMRKEWINEGKPRETLEDFGNLRKGPDAQQTHSNLQKDQPAAQPTGRSRTPLAANAVNADQEDLYGATPEPARKDPSTKTKENSKESLFMSDDEEAGGGPPDDDLDALLAEDEMKEATSTAAPATVAQESPLRDDNFDDEMEAMAVMEDIW</sequence>
<evidence type="ECO:0000256" key="4">
    <source>
        <dbReference type="ARBA" id="ARBA00022880"/>
    </source>
</evidence>
<feature type="domain" description="Chromosome segregation in meiosis protein 3" evidence="9">
    <location>
        <begin position="74"/>
        <end position="156"/>
    </location>
</feature>
<feature type="compositionally biased region" description="Polar residues" evidence="8">
    <location>
        <begin position="174"/>
        <end position="183"/>
    </location>
</feature>
<evidence type="ECO:0000256" key="1">
    <source>
        <dbReference type="ARBA" id="ARBA00004123"/>
    </source>
</evidence>
<protein>
    <recommendedName>
        <fullName evidence="7">Chromosome segregation in meiosis protein</fullName>
    </recommendedName>
</protein>
<evidence type="ECO:0000256" key="8">
    <source>
        <dbReference type="SAM" id="MobiDB-lite"/>
    </source>
</evidence>
<evidence type="ECO:0000256" key="3">
    <source>
        <dbReference type="ARBA" id="ARBA00022763"/>
    </source>
</evidence>
<comment type="caution">
    <text evidence="10">The sequence shown here is derived from an EMBL/GenBank/DDBJ whole genome shotgun (WGS) entry which is preliminary data.</text>
</comment>
<dbReference type="EMBL" id="JBEFKJ010000030">
    <property type="protein sequence ID" value="KAL2038714.1"/>
    <property type="molecule type" value="Genomic_DNA"/>
</dbReference>
<evidence type="ECO:0000313" key="11">
    <source>
        <dbReference type="Proteomes" id="UP001590950"/>
    </source>
</evidence>
<dbReference type="PANTHER" id="PTHR13220:SF11">
    <property type="entry name" value="TIMELESS-INTERACTING PROTEIN"/>
    <property type="match status" value="1"/>
</dbReference>
<comment type="function">
    <text evidence="7">Plays an important role in the control of DNA replication and the maintenance of replication fork stability.</text>
</comment>
<organism evidence="10 11">
    <name type="scientific">Stereocaulon virgatum</name>
    <dbReference type="NCBI Taxonomy" id="373712"/>
    <lineage>
        <taxon>Eukaryota</taxon>
        <taxon>Fungi</taxon>
        <taxon>Dikarya</taxon>
        <taxon>Ascomycota</taxon>
        <taxon>Pezizomycotina</taxon>
        <taxon>Lecanoromycetes</taxon>
        <taxon>OSLEUM clade</taxon>
        <taxon>Lecanoromycetidae</taxon>
        <taxon>Lecanorales</taxon>
        <taxon>Lecanorineae</taxon>
        <taxon>Stereocaulaceae</taxon>
        <taxon>Stereocaulon</taxon>
    </lineage>
</organism>
<accession>A0ABR3ZYF5</accession>
<feature type="region of interest" description="Disordered" evidence="8">
    <location>
        <begin position="151"/>
        <end position="282"/>
    </location>
</feature>
<comment type="subcellular location">
    <subcellularLocation>
        <location evidence="1 7">Nucleus</location>
    </subcellularLocation>
</comment>
<evidence type="ECO:0000259" key="9">
    <source>
        <dbReference type="Pfam" id="PF07962"/>
    </source>
</evidence>
<gene>
    <name evidence="10" type="ORF">N7G274_008472</name>
</gene>
<dbReference type="PANTHER" id="PTHR13220">
    <property type="entry name" value="TIMELESS INTERACTING-RELATED"/>
    <property type="match status" value="1"/>
</dbReference>
<proteinExistence type="inferred from homology"/>
<dbReference type="InterPro" id="IPR012923">
    <property type="entry name" value="Csm3"/>
</dbReference>
<evidence type="ECO:0000256" key="7">
    <source>
        <dbReference type="RuleBase" id="RU366049"/>
    </source>
</evidence>
<evidence type="ECO:0000256" key="6">
    <source>
        <dbReference type="ARBA" id="ARBA00023306"/>
    </source>
</evidence>
<name>A0ABR3ZYF5_9LECA</name>
<keyword evidence="4" id="KW-0236">DNA replication inhibitor</keyword>
<dbReference type="Pfam" id="PF07962">
    <property type="entry name" value="Swi3"/>
    <property type="match status" value="1"/>
</dbReference>